<evidence type="ECO:0000313" key="4">
    <source>
        <dbReference type="Proteomes" id="UP000504606"/>
    </source>
</evidence>
<accession>A0A6J1STQ7</accession>
<evidence type="ECO:0000256" key="2">
    <source>
        <dbReference type="SAM" id="SignalP"/>
    </source>
</evidence>
<feature type="chain" id="PRO_5044639499" evidence="2">
    <location>
        <begin position="22"/>
        <end position="255"/>
    </location>
</feature>
<dbReference type="PANTHER" id="PTHR36299">
    <property type="entry name" value="AGAP008005-PA"/>
    <property type="match status" value="1"/>
</dbReference>
<feature type="compositionally biased region" description="Acidic residues" evidence="1">
    <location>
        <begin position="230"/>
        <end position="239"/>
    </location>
</feature>
<dbReference type="Pfam" id="PF15998">
    <property type="entry name" value="DUF4773"/>
    <property type="match status" value="1"/>
</dbReference>
<organism evidence="4 5">
    <name type="scientific">Frankliniella occidentalis</name>
    <name type="common">Western flower thrips</name>
    <name type="synonym">Euthrips occidentalis</name>
    <dbReference type="NCBI Taxonomy" id="133901"/>
    <lineage>
        <taxon>Eukaryota</taxon>
        <taxon>Metazoa</taxon>
        <taxon>Ecdysozoa</taxon>
        <taxon>Arthropoda</taxon>
        <taxon>Hexapoda</taxon>
        <taxon>Insecta</taxon>
        <taxon>Pterygota</taxon>
        <taxon>Neoptera</taxon>
        <taxon>Paraneoptera</taxon>
        <taxon>Thysanoptera</taxon>
        <taxon>Terebrantia</taxon>
        <taxon>Thripoidea</taxon>
        <taxon>Thripidae</taxon>
        <taxon>Frankliniella</taxon>
    </lineage>
</organism>
<dbReference type="Proteomes" id="UP000504606">
    <property type="component" value="Unplaced"/>
</dbReference>
<dbReference type="PANTHER" id="PTHR36299:SF1">
    <property type="entry name" value="DUF4773 DOMAIN-CONTAINING PROTEIN"/>
    <property type="match status" value="1"/>
</dbReference>
<name>A0A6J1STQ7_FRAOC</name>
<evidence type="ECO:0000313" key="6">
    <source>
        <dbReference type="RefSeq" id="XP_026284253.1"/>
    </source>
</evidence>
<evidence type="ECO:0000256" key="1">
    <source>
        <dbReference type="SAM" id="MobiDB-lite"/>
    </source>
</evidence>
<feature type="signal peptide" evidence="2">
    <location>
        <begin position="1"/>
        <end position="21"/>
    </location>
</feature>
<sequence length="255" mass="27496">MEQQATLVAALAALLASFASAGQLDTVTFEYTEPLSGRPLPPAPPRPQPMLVQGTLQTGGPHRQPAEQPSLGFGPLPCDCSGDDIGCGCCAGLSMSYFNWHRRACFNLTYDPYEFAFGVNLLMDGKSVFKRSISGKNPPPVCVPIPTPLPVLPTVDFCVRMFNVFTPPPGLNLHACMNFETRISRAPVLVLEFDCLRLGSAGAFLLKPEDYGEVPEPTTAPEEGSGGGQEGEDEYDEVTEDRRKDNATEAPAWTT</sequence>
<evidence type="ECO:0000259" key="3">
    <source>
        <dbReference type="Pfam" id="PF15998"/>
    </source>
</evidence>
<dbReference type="RefSeq" id="XP_026284253.1">
    <property type="nucleotide sequence ID" value="XM_026428468.2"/>
</dbReference>
<dbReference type="RefSeq" id="XP_026284252.1">
    <property type="nucleotide sequence ID" value="XM_026428467.2"/>
</dbReference>
<feature type="compositionally biased region" description="Pro residues" evidence="1">
    <location>
        <begin position="39"/>
        <end position="48"/>
    </location>
</feature>
<dbReference type="InterPro" id="IPR031941">
    <property type="entry name" value="DUF4773"/>
</dbReference>
<feature type="domain" description="DUF4773" evidence="3">
    <location>
        <begin position="77"/>
        <end position="202"/>
    </location>
</feature>
<proteinExistence type="predicted"/>
<dbReference type="GeneID" id="113210456"/>
<dbReference type="AlphaFoldDB" id="A0A6J1STQ7"/>
<keyword evidence="4" id="KW-1185">Reference proteome</keyword>
<dbReference type="KEGG" id="foc:113210456"/>
<dbReference type="OrthoDB" id="5952164at2759"/>
<gene>
    <name evidence="5 6" type="primary">LOC113210456</name>
</gene>
<reference evidence="5 6" key="1">
    <citation type="submission" date="2025-04" db="UniProtKB">
        <authorList>
            <consortium name="RefSeq"/>
        </authorList>
    </citation>
    <scope>IDENTIFICATION</scope>
    <source>
        <tissue evidence="5 6">Whole organism</tissue>
    </source>
</reference>
<keyword evidence="2" id="KW-0732">Signal</keyword>
<evidence type="ECO:0000313" key="5">
    <source>
        <dbReference type="RefSeq" id="XP_026284252.1"/>
    </source>
</evidence>
<protein>
    <submittedName>
        <fullName evidence="5 6">Uncharacterized protein LOC113210456</fullName>
    </submittedName>
</protein>
<feature type="region of interest" description="Disordered" evidence="1">
    <location>
        <begin position="35"/>
        <end position="68"/>
    </location>
</feature>
<feature type="region of interest" description="Disordered" evidence="1">
    <location>
        <begin position="209"/>
        <end position="255"/>
    </location>
</feature>